<protein>
    <submittedName>
        <fullName evidence="7">MerR family transcriptional regulator, copper efflux regulator/MerR family transcriptional regulator, gold-responsive activator of gol and ges genes</fullName>
    </submittedName>
</protein>
<evidence type="ECO:0000256" key="3">
    <source>
        <dbReference type="ARBA" id="ARBA00023015"/>
    </source>
</evidence>
<dbReference type="PANTHER" id="PTHR30204:SF94">
    <property type="entry name" value="HEAVY METAL-DEPENDENT TRANSCRIPTIONAL REGULATOR HI_0293-RELATED"/>
    <property type="match status" value="1"/>
</dbReference>
<dbReference type="PRINTS" id="PR00040">
    <property type="entry name" value="HTHMERR"/>
</dbReference>
<dbReference type="OrthoDB" id="9808480at2"/>
<dbReference type="PANTHER" id="PTHR30204">
    <property type="entry name" value="REDOX-CYCLING DRUG-SENSING TRANSCRIPTIONAL ACTIVATOR SOXR"/>
    <property type="match status" value="1"/>
</dbReference>
<accession>A0A217ED01</accession>
<gene>
    <name evidence="7" type="ORF">SAMN05444584_0208</name>
</gene>
<dbReference type="GO" id="GO:0003677">
    <property type="term" value="F:DNA binding"/>
    <property type="evidence" value="ECO:0007669"/>
    <property type="project" value="UniProtKB-KW"/>
</dbReference>
<keyword evidence="3" id="KW-0805">Transcription regulation</keyword>
<dbReference type="InterPro" id="IPR047057">
    <property type="entry name" value="MerR_fam"/>
</dbReference>
<evidence type="ECO:0000313" key="8">
    <source>
        <dbReference type="Proteomes" id="UP000243463"/>
    </source>
</evidence>
<proteinExistence type="predicted"/>
<evidence type="ECO:0000256" key="2">
    <source>
        <dbReference type="ARBA" id="ARBA00022490"/>
    </source>
</evidence>
<dbReference type="GO" id="GO:0005507">
    <property type="term" value="F:copper ion binding"/>
    <property type="evidence" value="ECO:0007669"/>
    <property type="project" value="InterPro"/>
</dbReference>
<comment type="subcellular location">
    <subcellularLocation>
        <location evidence="1">Cytoplasm</location>
    </subcellularLocation>
</comment>
<evidence type="ECO:0000256" key="1">
    <source>
        <dbReference type="ARBA" id="ARBA00004496"/>
    </source>
</evidence>
<feature type="domain" description="HTH merR-type" evidence="6">
    <location>
        <begin position="1"/>
        <end position="69"/>
    </location>
</feature>
<dbReference type="InterPro" id="IPR009061">
    <property type="entry name" value="DNA-bd_dom_put_sf"/>
</dbReference>
<evidence type="ECO:0000256" key="5">
    <source>
        <dbReference type="ARBA" id="ARBA00023163"/>
    </source>
</evidence>
<sequence length="135" mass="15082">MNIGQVAKQVGFSAKMIRHYESIGLLPEIGRTDAGYRIYTAQHIQTLLFITHAKSLRFSSEQIKGLLALWQNKDRQSAQVKTLALAHIEQLNQQIIQLKNMVSVLEQVTSCCQGNEQAPCPILDNLEQGLGADHK</sequence>
<dbReference type="InterPro" id="IPR000551">
    <property type="entry name" value="MerR-type_HTH_dom"/>
</dbReference>
<dbReference type="InterPro" id="IPR011789">
    <property type="entry name" value="CueR"/>
</dbReference>
<dbReference type="SUPFAM" id="SSF46955">
    <property type="entry name" value="Putative DNA-binding domain"/>
    <property type="match status" value="1"/>
</dbReference>
<dbReference type="NCBIfam" id="TIGR02044">
    <property type="entry name" value="CueR"/>
    <property type="match status" value="1"/>
</dbReference>
<evidence type="ECO:0000256" key="4">
    <source>
        <dbReference type="ARBA" id="ARBA00023125"/>
    </source>
</evidence>
<dbReference type="GO" id="GO:0003700">
    <property type="term" value="F:DNA-binding transcription factor activity"/>
    <property type="evidence" value="ECO:0007669"/>
    <property type="project" value="InterPro"/>
</dbReference>
<dbReference type="RefSeq" id="WP_088822294.1">
    <property type="nucleotide sequence ID" value="NZ_FZLN01000001.1"/>
</dbReference>
<keyword evidence="5" id="KW-0804">Transcription</keyword>
<keyword evidence="4" id="KW-0238">DNA-binding</keyword>
<keyword evidence="8" id="KW-1185">Reference proteome</keyword>
<dbReference type="GO" id="GO:0045893">
    <property type="term" value="P:positive regulation of DNA-templated transcription"/>
    <property type="evidence" value="ECO:0007669"/>
    <property type="project" value="InterPro"/>
</dbReference>
<evidence type="ECO:0000259" key="6">
    <source>
        <dbReference type="PROSITE" id="PS50937"/>
    </source>
</evidence>
<keyword evidence="2" id="KW-0963">Cytoplasm</keyword>
<dbReference type="EMBL" id="FZLN01000001">
    <property type="protein sequence ID" value="SNQ28294.1"/>
    <property type="molecule type" value="Genomic_DNA"/>
</dbReference>
<dbReference type="AlphaFoldDB" id="A0A217ED01"/>
<dbReference type="GO" id="GO:0005737">
    <property type="term" value="C:cytoplasm"/>
    <property type="evidence" value="ECO:0007669"/>
    <property type="project" value="UniProtKB-SubCell"/>
</dbReference>
<dbReference type="Gene3D" id="1.10.1660.10">
    <property type="match status" value="1"/>
</dbReference>
<dbReference type="Proteomes" id="UP000243463">
    <property type="component" value="Unassembled WGS sequence"/>
</dbReference>
<evidence type="ECO:0000313" key="7">
    <source>
        <dbReference type="EMBL" id="SNQ28294.1"/>
    </source>
</evidence>
<dbReference type="SMART" id="SM00422">
    <property type="entry name" value="HTH_MERR"/>
    <property type="match status" value="1"/>
</dbReference>
<dbReference type="Pfam" id="PF13411">
    <property type="entry name" value="MerR_1"/>
    <property type="match status" value="1"/>
</dbReference>
<organism evidence="7 8">
    <name type="scientific">Acinetobacter apis</name>
    <dbReference type="NCBI Taxonomy" id="1229165"/>
    <lineage>
        <taxon>Bacteria</taxon>
        <taxon>Pseudomonadati</taxon>
        <taxon>Pseudomonadota</taxon>
        <taxon>Gammaproteobacteria</taxon>
        <taxon>Moraxellales</taxon>
        <taxon>Moraxellaceae</taxon>
        <taxon>Acinetobacter</taxon>
    </lineage>
</organism>
<name>A0A217ED01_9GAMM</name>
<dbReference type="PROSITE" id="PS50937">
    <property type="entry name" value="HTH_MERR_2"/>
    <property type="match status" value="1"/>
</dbReference>
<reference evidence="8" key="1">
    <citation type="submission" date="2017-06" db="EMBL/GenBank/DDBJ databases">
        <authorList>
            <person name="Varghese N."/>
            <person name="Submissions S."/>
        </authorList>
    </citation>
    <scope>NUCLEOTIDE SEQUENCE [LARGE SCALE GENOMIC DNA]</scope>
    <source>
        <strain evidence="8">ANC 5114</strain>
    </source>
</reference>